<organism evidence="3 4">
    <name type="scientific">Streblomastix strix</name>
    <dbReference type="NCBI Taxonomy" id="222440"/>
    <lineage>
        <taxon>Eukaryota</taxon>
        <taxon>Metamonada</taxon>
        <taxon>Preaxostyla</taxon>
        <taxon>Oxymonadida</taxon>
        <taxon>Streblomastigidae</taxon>
        <taxon>Streblomastix</taxon>
    </lineage>
</organism>
<reference evidence="3 4" key="1">
    <citation type="submission" date="2019-03" db="EMBL/GenBank/DDBJ databases">
        <title>Single cell metagenomics reveals metabolic interactions within the superorganism composed of flagellate Streblomastix strix and complex community of Bacteroidetes bacteria on its surface.</title>
        <authorList>
            <person name="Treitli S.C."/>
            <person name="Kolisko M."/>
            <person name="Husnik F."/>
            <person name="Keeling P."/>
            <person name="Hampl V."/>
        </authorList>
    </citation>
    <scope>NUCLEOTIDE SEQUENCE [LARGE SCALE GENOMIC DNA]</scope>
    <source>
        <strain evidence="3">ST1C</strain>
    </source>
</reference>
<feature type="domain" description="USP" evidence="2">
    <location>
        <begin position="62"/>
        <end position="498"/>
    </location>
</feature>
<feature type="region of interest" description="Disordered" evidence="1">
    <location>
        <begin position="738"/>
        <end position="780"/>
    </location>
</feature>
<comment type="caution">
    <text evidence="3">The sequence shown here is derived from an EMBL/GenBank/DDBJ whole genome shotgun (WGS) entry which is preliminary data.</text>
</comment>
<feature type="compositionally biased region" description="Low complexity" evidence="1">
    <location>
        <begin position="941"/>
        <end position="950"/>
    </location>
</feature>
<dbReference type="PANTHER" id="PTHR24006:SF827">
    <property type="entry name" value="UBIQUITIN CARBOXYL-TERMINAL HYDROLASE 34"/>
    <property type="match status" value="1"/>
</dbReference>
<evidence type="ECO:0000259" key="2">
    <source>
        <dbReference type="PROSITE" id="PS50235"/>
    </source>
</evidence>
<feature type="compositionally biased region" description="Polar residues" evidence="1">
    <location>
        <begin position="986"/>
        <end position="998"/>
    </location>
</feature>
<evidence type="ECO:0000313" key="4">
    <source>
        <dbReference type="Proteomes" id="UP000324800"/>
    </source>
</evidence>
<dbReference type="OrthoDB" id="289038at2759"/>
<keyword evidence="3" id="KW-0378">Hydrolase</keyword>
<dbReference type="InterPro" id="IPR038765">
    <property type="entry name" value="Papain-like_cys_pep_sf"/>
</dbReference>
<dbReference type="PANTHER" id="PTHR24006">
    <property type="entry name" value="UBIQUITIN CARBOXYL-TERMINAL HYDROLASE"/>
    <property type="match status" value="1"/>
</dbReference>
<dbReference type="GO" id="GO:0016579">
    <property type="term" value="P:protein deubiquitination"/>
    <property type="evidence" value="ECO:0007669"/>
    <property type="project" value="InterPro"/>
</dbReference>
<name>A0A5J4X3G9_9EUKA</name>
<dbReference type="SUPFAM" id="SSF54001">
    <property type="entry name" value="Cysteine proteinases"/>
    <property type="match status" value="1"/>
</dbReference>
<dbReference type="InterPro" id="IPR001394">
    <property type="entry name" value="Peptidase_C19_UCH"/>
</dbReference>
<dbReference type="Pfam" id="PF00443">
    <property type="entry name" value="UCH"/>
    <property type="match status" value="1"/>
</dbReference>
<sequence>MFTNSKYTDLGQLINESSNVLLGLSEYVSNPSKSQHLPQPKPKEKINSPPPPNININPTPYLGIYNPKFMCYIISTLQQLFMHRQFRDSMLSWDGKFWGSQKQPQTTTDVQPSIRPQRPSTNPTRERIQLPEEKLEVEQFKRAKADALRDVNLRTTNQGTFEELQKLFIELQNGPNTNGISRQVNQVPTLNGFLDKYRDVSGMRINENEQQDVNLFLTSLFDHLEIHLDCLEMHNFVRRYFRCFLSEQQICVNGHLANNAQRQKIITIQMSGVSSLYASLGRLNRGQFAQGLNCSECQEKGLGNNALIKRTLLQTLPNTIIFNIARVDYDIKQQKAVKDKSRFTFPFGFNQKNRTEQKGKNQNEEDQLDDILDLTPFTREAVLKNEASVKDNQERYQLIKKKINDYKADEQKDNDIRSYPTKTTSYDNIGRGEQYYKFRLVGVVVHSGNATGGHYYSYVRERSPPFRWIKFNDERTQYIAFRDEIKKQRGSSSSSQQSNVQELITSFDSQYQMMEEECFGGSRPIESLNPDLRANLRMQHSAGRELMKEMLKRDNTACMIIYERIQPIDDWAFELELIPQNIQQQQTPQNKYPRNQQGVFNFSNLTEINQQPDPVIERDQQLKTVNQVQVPPKPTTQVPPQPQQQPSTNAPPKIIINQFQQSYACHLLEKLDKNEKFEQKHFDWISLIFPDIMVEYNQKNQIDQPIFLRVLLNTIKNAEISPSATPIQQQIVSAQSIQPQSQQILPKPTTQVPPQIQQQPGTNIPQNPNLNQQQQQASIQSTRVNINAGNPNLNQQQQQAQLQSNRVNINADNPNLNQQQQQASIQSNRVNLNAGNPNLNQQQQQASIQSNRVNLNAANQNIVQPKDYAGHLLGKLDRNEIFEQRHIDWIFQFYQDKTAEFNLKNQTDKSILLRVLLNTIIQQAEVSPPTISAQQQIESVQSNPHQQNQPQFPPTNQPQLSPSNPPQLQQVLQNQPQSYQVPPQPTSQTNIQVQQQPKTYIKSPPLPNTIPNPNINPQQQQGMLPVPSSFQVNINFGIHTVAEVKGYANYLLEKQNRGEIFTDDDINWILQFCHDKKDQYNNAKSQPEKFNLIYAILKAIIQKAEASSPSSAPVQPK</sequence>
<evidence type="ECO:0000256" key="1">
    <source>
        <dbReference type="SAM" id="MobiDB-lite"/>
    </source>
</evidence>
<dbReference type="PROSITE" id="PS00973">
    <property type="entry name" value="USP_2"/>
    <property type="match status" value="1"/>
</dbReference>
<feature type="region of interest" description="Disordered" evidence="1">
    <location>
        <begin position="932"/>
        <end position="1022"/>
    </location>
</feature>
<dbReference type="GO" id="GO:0005829">
    <property type="term" value="C:cytosol"/>
    <property type="evidence" value="ECO:0007669"/>
    <property type="project" value="TreeGrafter"/>
</dbReference>
<feature type="region of interest" description="Disordered" evidence="1">
    <location>
        <begin position="31"/>
        <end position="53"/>
    </location>
</feature>
<dbReference type="InterPro" id="IPR018200">
    <property type="entry name" value="USP_CS"/>
</dbReference>
<feature type="region of interest" description="Disordered" evidence="1">
    <location>
        <begin position="100"/>
        <end position="125"/>
    </location>
</feature>
<dbReference type="GO" id="GO:0004843">
    <property type="term" value="F:cysteine-type deubiquitinase activity"/>
    <property type="evidence" value="ECO:0007669"/>
    <property type="project" value="InterPro"/>
</dbReference>
<dbReference type="EMBL" id="SNRW01000338">
    <property type="protein sequence ID" value="KAA6401758.1"/>
    <property type="molecule type" value="Genomic_DNA"/>
</dbReference>
<dbReference type="InterPro" id="IPR028889">
    <property type="entry name" value="USP"/>
</dbReference>
<feature type="region of interest" description="Disordered" evidence="1">
    <location>
        <begin position="630"/>
        <end position="651"/>
    </location>
</feature>
<feature type="compositionally biased region" description="Polar residues" evidence="1">
    <location>
        <begin position="100"/>
        <end position="111"/>
    </location>
</feature>
<feature type="compositionally biased region" description="Low complexity" evidence="1">
    <location>
        <begin position="1011"/>
        <end position="1021"/>
    </location>
</feature>
<protein>
    <submittedName>
        <fullName evidence="3">Putative Ubiquitin carboxyl-terminal hydrolase</fullName>
    </submittedName>
</protein>
<dbReference type="AlphaFoldDB" id="A0A5J4X3G9"/>
<dbReference type="Proteomes" id="UP000324800">
    <property type="component" value="Unassembled WGS sequence"/>
</dbReference>
<proteinExistence type="predicted"/>
<dbReference type="PROSITE" id="PS50235">
    <property type="entry name" value="USP_3"/>
    <property type="match status" value="1"/>
</dbReference>
<dbReference type="Gene3D" id="3.90.70.10">
    <property type="entry name" value="Cysteine proteinases"/>
    <property type="match status" value="1"/>
</dbReference>
<gene>
    <name evidence="3" type="ORF">EZS28_002715</name>
</gene>
<feature type="compositionally biased region" description="Pro residues" evidence="1">
    <location>
        <begin position="631"/>
        <end position="643"/>
    </location>
</feature>
<dbReference type="InterPro" id="IPR050164">
    <property type="entry name" value="Peptidase_C19"/>
</dbReference>
<evidence type="ECO:0000313" key="3">
    <source>
        <dbReference type="EMBL" id="KAA6401758.1"/>
    </source>
</evidence>
<feature type="compositionally biased region" description="Low complexity" evidence="1">
    <location>
        <begin position="957"/>
        <end position="980"/>
    </location>
</feature>
<accession>A0A5J4X3G9</accession>
<dbReference type="GO" id="GO:0005634">
    <property type="term" value="C:nucleus"/>
    <property type="evidence" value="ECO:0007669"/>
    <property type="project" value="TreeGrafter"/>
</dbReference>